<dbReference type="Gene3D" id="3.30.420.10">
    <property type="entry name" value="Ribonuclease H-like superfamily/Ribonuclease H"/>
    <property type="match status" value="1"/>
</dbReference>
<accession>A0AA39SA61</accession>
<dbReference type="Proteomes" id="UP001168877">
    <property type="component" value="Unassembled WGS sequence"/>
</dbReference>
<dbReference type="InterPro" id="IPR036397">
    <property type="entry name" value="RNaseH_sf"/>
</dbReference>
<keyword evidence="3" id="KW-1185">Reference proteome</keyword>
<dbReference type="InterPro" id="IPR012337">
    <property type="entry name" value="RNaseH-like_sf"/>
</dbReference>
<organism evidence="2 3">
    <name type="scientific">Acer saccharum</name>
    <name type="common">Sugar maple</name>
    <dbReference type="NCBI Taxonomy" id="4024"/>
    <lineage>
        <taxon>Eukaryota</taxon>
        <taxon>Viridiplantae</taxon>
        <taxon>Streptophyta</taxon>
        <taxon>Embryophyta</taxon>
        <taxon>Tracheophyta</taxon>
        <taxon>Spermatophyta</taxon>
        <taxon>Magnoliopsida</taxon>
        <taxon>eudicotyledons</taxon>
        <taxon>Gunneridae</taxon>
        <taxon>Pentapetalae</taxon>
        <taxon>rosids</taxon>
        <taxon>malvids</taxon>
        <taxon>Sapindales</taxon>
        <taxon>Sapindaceae</taxon>
        <taxon>Hippocastanoideae</taxon>
        <taxon>Acereae</taxon>
        <taxon>Acer</taxon>
    </lineage>
</organism>
<dbReference type="AlphaFoldDB" id="A0AA39SA61"/>
<reference evidence="2" key="1">
    <citation type="journal article" date="2022" name="Plant J.">
        <title>Strategies of tolerance reflected in two North American maple genomes.</title>
        <authorList>
            <person name="McEvoy S.L."/>
            <person name="Sezen U.U."/>
            <person name="Trouern-Trend A."/>
            <person name="McMahon S.M."/>
            <person name="Schaberg P.G."/>
            <person name="Yang J."/>
            <person name="Wegrzyn J.L."/>
            <person name="Swenson N.G."/>
        </authorList>
    </citation>
    <scope>NUCLEOTIDE SEQUENCE</scope>
    <source>
        <strain evidence="2">NS2018</strain>
    </source>
</reference>
<dbReference type="GO" id="GO:0004523">
    <property type="term" value="F:RNA-DNA hybrid ribonuclease activity"/>
    <property type="evidence" value="ECO:0007669"/>
    <property type="project" value="InterPro"/>
</dbReference>
<dbReference type="PANTHER" id="PTHR47074">
    <property type="entry name" value="BNAC02G40300D PROTEIN"/>
    <property type="match status" value="1"/>
</dbReference>
<gene>
    <name evidence="2" type="ORF">LWI29_028217</name>
</gene>
<dbReference type="SUPFAM" id="SSF53098">
    <property type="entry name" value="Ribonuclease H-like"/>
    <property type="match status" value="1"/>
</dbReference>
<dbReference type="EMBL" id="JAUESC010000381">
    <property type="protein sequence ID" value="KAK0590512.1"/>
    <property type="molecule type" value="Genomic_DNA"/>
</dbReference>
<sequence length="238" mass="25714">MAHWNLLKISNAATTSDTSGLSSKCTLCNQVRKRRKPSHNICFRCNKQPETVSHALFWCPESRKNTCRALSPSQQSNAAAPMEWTAPPSGCLKLNTDVSVKGGKNFIGIGAAIRDSSGMVVAAISKPLVGRPSVELGELLALREGLLLAKRYNLAVQFAEVDALSVASMINSNSSAMGDAMFLISDIKFLCIELGGCVCQHIPRLSNVLAHRLANLAFALGEEVVWRDVNPACIFPFL</sequence>
<dbReference type="InterPro" id="IPR002156">
    <property type="entry name" value="RNaseH_domain"/>
</dbReference>
<evidence type="ECO:0000313" key="3">
    <source>
        <dbReference type="Proteomes" id="UP001168877"/>
    </source>
</evidence>
<proteinExistence type="predicted"/>
<dbReference type="InterPro" id="IPR044730">
    <property type="entry name" value="RNase_H-like_dom_plant"/>
</dbReference>
<name>A0AA39SA61_ACESA</name>
<dbReference type="CDD" id="cd06222">
    <property type="entry name" value="RNase_H_like"/>
    <property type="match status" value="1"/>
</dbReference>
<dbReference type="InterPro" id="IPR052929">
    <property type="entry name" value="RNase_H-like_EbsB-rel"/>
</dbReference>
<dbReference type="GO" id="GO:0003676">
    <property type="term" value="F:nucleic acid binding"/>
    <property type="evidence" value="ECO:0007669"/>
    <property type="project" value="InterPro"/>
</dbReference>
<dbReference type="PANTHER" id="PTHR47074:SF75">
    <property type="entry name" value="RNASE H TYPE-1 DOMAIN-CONTAINING PROTEIN"/>
    <property type="match status" value="1"/>
</dbReference>
<evidence type="ECO:0000259" key="1">
    <source>
        <dbReference type="Pfam" id="PF13456"/>
    </source>
</evidence>
<reference evidence="2" key="2">
    <citation type="submission" date="2023-06" db="EMBL/GenBank/DDBJ databases">
        <authorList>
            <person name="Swenson N.G."/>
            <person name="Wegrzyn J.L."/>
            <person name="Mcevoy S.L."/>
        </authorList>
    </citation>
    <scope>NUCLEOTIDE SEQUENCE</scope>
    <source>
        <strain evidence="2">NS2018</strain>
        <tissue evidence="2">Leaf</tissue>
    </source>
</reference>
<comment type="caution">
    <text evidence="2">The sequence shown here is derived from an EMBL/GenBank/DDBJ whole genome shotgun (WGS) entry which is preliminary data.</text>
</comment>
<feature type="domain" description="RNase H type-1" evidence="1">
    <location>
        <begin position="95"/>
        <end position="217"/>
    </location>
</feature>
<evidence type="ECO:0000313" key="2">
    <source>
        <dbReference type="EMBL" id="KAK0590512.1"/>
    </source>
</evidence>
<protein>
    <recommendedName>
        <fullName evidence="1">RNase H type-1 domain-containing protein</fullName>
    </recommendedName>
</protein>
<dbReference type="Pfam" id="PF13456">
    <property type="entry name" value="RVT_3"/>
    <property type="match status" value="1"/>
</dbReference>